<evidence type="ECO:0000256" key="3">
    <source>
        <dbReference type="ARBA" id="ARBA00023012"/>
    </source>
</evidence>
<gene>
    <name evidence="10" type="ORF">GTA51_10190</name>
</gene>
<dbReference type="Pfam" id="PF00158">
    <property type="entry name" value="Sigma54_activat"/>
    <property type="match status" value="1"/>
</dbReference>
<evidence type="ECO:0000259" key="8">
    <source>
        <dbReference type="PROSITE" id="PS50045"/>
    </source>
</evidence>
<feature type="domain" description="Sigma-54 factor interaction" evidence="8">
    <location>
        <begin position="142"/>
        <end position="370"/>
    </location>
</feature>
<dbReference type="Gene3D" id="3.40.50.300">
    <property type="entry name" value="P-loop containing nucleotide triphosphate hydrolases"/>
    <property type="match status" value="1"/>
</dbReference>
<accession>A0A7C9ML55</accession>
<dbReference type="InterPro" id="IPR013656">
    <property type="entry name" value="PAS_4"/>
</dbReference>
<proteinExistence type="predicted"/>
<evidence type="ECO:0000256" key="6">
    <source>
        <dbReference type="ARBA" id="ARBA00023159"/>
    </source>
</evidence>
<keyword evidence="6" id="KW-0010">Activator</keyword>
<dbReference type="InterPro" id="IPR002078">
    <property type="entry name" value="Sigma_54_int"/>
</dbReference>
<feature type="domain" description="PAS" evidence="9">
    <location>
        <begin position="22"/>
        <end position="58"/>
    </location>
</feature>
<comment type="caution">
    <text evidence="10">The sequence shown here is derived from an EMBL/GenBank/DDBJ whole genome shotgun (WGS) entry which is preliminary data.</text>
</comment>
<dbReference type="Gene3D" id="1.10.8.60">
    <property type="match status" value="1"/>
</dbReference>
<dbReference type="PROSITE" id="PS00688">
    <property type="entry name" value="SIGMA54_INTERACT_3"/>
    <property type="match status" value="1"/>
</dbReference>
<keyword evidence="11" id="KW-1185">Reference proteome</keyword>
<reference evidence="10 11" key="1">
    <citation type="submission" date="2020-01" db="EMBL/GenBank/DDBJ databases">
        <title>Genome sequence of Desulfovibrio aerotolerans DSM 16695(T).</title>
        <authorList>
            <person name="Karnachuk O."/>
            <person name="Avakyan M."/>
            <person name="Mardanov A."/>
            <person name="Kadnikov V."/>
            <person name="Ravin N."/>
        </authorList>
    </citation>
    <scope>NUCLEOTIDE SEQUENCE [LARGE SCALE GENOMIC DNA]</scope>
    <source>
        <strain evidence="10 11">DSM 16695</strain>
    </source>
</reference>
<keyword evidence="1" id="KW-0547">Nucleotide-binding</keyword>
<dbReference type="CDD" id="cd00130">
    <property type="entry name" value="PAS"/>
    <property type="match status" value="1"/>
</dbReference>
<dbReference type="InterPro" id="IPR025662">
    <property type="entry name" value="Sigma_54_int_dom_ATP-bd_1"/>
</dbReference>
<dbReference type="OrthoDB" id="9763792at2"/>
<dbReference type="GO" id="GO:0006355">
    <property type="term" value="P:regulation of DNA-templated transcription"/>
    <property type="evidence" value="ECO:0007669"/>
    <property type="project" value="InterPro"/>
</dbReference>
<dbReference type="AlphaFoldDB" id="A0A7C9ML55"/>
<evidence type="ECO:0000256" key="2">
    <source>
        <dbReference type="ARBA" id="ARBA00022840"/>
    </source>
</evidence>
<dbReference type="GO" id="GO:0000160">
    <property type="term" value="P:phosphorelay signal transduction system"/>
    <property type="evidence" value="ECO:0007669"/>
    <property type="project" value="UniProtKB-KW"/>
</dbReference>
<dbReference type="SMART" id="SM00382">
    <property type="entry name" value="AAA"/>
    <property type="match status" value="1"/>
</dbReference>
<dbReference type="GO" id="GO:0005524">
    <property type="term" value="F:ATP binding"/>
    <property type="evidence" value="ECO:0007669"/>
    <property type="project" value="UniProtKB-KW"/>
</dbReference>
<keyword evidence="5" id="KW-0238">DNA-binding</keyword>
<keyword evidence="4" id="KW-0805">Transcription regulation</keyword>
<organism evidence="10 11">
    <name type="scientific">Solidesulfovibrio aerotolerans</name>
    <dbReference type="NCBI Taxonomy" id="295255"/>
    <lineage>
        <taxon>Bacteria</taxon>
        <taxon>Pseudomonadati</taxon>
        <taxon>Thermodesulfobacteriota</taxon>
        <taxon>Desulfovibrionia</taxon>
        <taxon>Desulfovibrionales</taxon>
        <taxon>Desulfovibrionaceae</taxon>
        <taxon>Solidesulfovibrio</taxon>
    </lineage>
</organism>
<dbReference type="Gene3D" id="3.30.450.20">
    <property type="entry name" value="PAS domain"/>
    <property type="match status" value="1"/>
</dbReference>
<dbReference type="InterPro" id="IPR027417">
    <property type="entry name" value="P-loop_NTPase"/>
</dbReference>
<dbReference type="InterPro" id="IPR035965">
    <property type="entry name" value="PAS-like_dom_sf"/>
</dbReference>
<dbReference type="SUPFAM" id="SSF55785">
    <property type="entry name" value="PYP-like sensor domain (PAS domain)"/>
    <property type="match status" value="1"/>
</dbReference>
<dbReference type="InterPro" id="IPR003593">
    <property type="entry name" value="AAA+_ATPase"/>
</dbReference>
<evidence type="ECO:0000313" key="11">
    <source>
        <dbReference type="Proteomes" id="UP000482487"/>
    </source>
</evidence>
<dbReference type="PANTHER" id="PTHR32071:SF95">
    <property type="entry name" value="DNA-BINDING TRANSCRIPTIONAL REGULATOR NTRC"/>
    <property type="match status" value="1"/>
</dbReference>
<evidence type="ECO:0000259" key="9">
    <source>
        <dbReference type="PROSITE" id="PS50112"/>
    </source>
</evidence>
<dbReference type="SUPFAM" id="SSF52540">
    <property type="entry name" value="P-loop containing nucleoside triphosphate hydrolases"/>
    <property type="match status" value="1"/>
</dbReference>
<dbReference type="InterPro" id="IPR025944">
    <property type="entry name" value="Sigma_54_int_dom_CS"/>
</dbReference>
<dbReference type="GO" id="GO:0003677">
    <property type="term" value="F:DNA binding"/>
    <property type="evidence" value="ECO:0007669"/>
    <property type="project" value="UniProtKB-KW"/>
</dbReference>
<dbReference type="Proteomes" id="UP000482487">
    <property type="component" value="Unassembled WGS sequence"/>
</dbReference>
<keyword evidence="7" id="KW-0804">Transcription</keyword>
<evidence type="ECO:0000256" key="7">
    <source>
        <dbReference type="ARBA" id="ARBA00023163"/>
    </source>
</evidence>
<evidence type="ECO:0000256" key="5">
    <source>
        <dbReference type="ARBA" id="ARBA00023125"/>
    </source>
</evidence>
<evidence type="ECO:0000313" key="10">
    <source>
        <dbReference type="EMBL" id="MYL83493.1"/>
    </source>
</evidence>
<dbReference type="Pfam" id="PF08448">
    <property type="entry name" value="PAS_4"/>
    <property type="match status" value="1"/>
</dbReference>
<dbReference type="PROSITE" id="PS00675">
    <property type="entry name" value="SIGMA54_INTERACT_1"/>
    <property type="match status" value="1"/>
</dbReference>
<dbReference type="PANTHER" id="PTHR32071">
    <property type="entry name" value="TRANSCRIPTIONAL REGULATORY PROTEIN"/>
    <property type="match status" value="1"/>
</dbReference>
<dbReference type="Pfam" id="PF25601">
    <property type="entry name" value="AAA_lid_14"/>
    <property type="match status" value="1"/>
</dbReference>
<evidence type="ECO:0000256" key="4">
    <source>
        <dbReference type="ARBA" id="ARBA00023015"/>
    </source>
</evidence>
<dbReference type="CDD" id="cd00009">
    <property type="entry name" value="AAA"/>
    <property type="match status" value="1"/>
</dbReference>
<evidence type="ECO:0000256" key="1">
    <source>
        <dbReference type="ARBA" id="ARBA00022741"/>
    </source>
</evidence>
<dbReference type="InterPro" id="IPR058031">
    <property type="entry name" value="AAA_lid_NorR"/>
</dbReference>
<keyword evidence="2" id="KW-0067">ATP-binding</keyword>
<keyword evidence="3" id="KW-0902">Two-component regulatory system</keyword>
<protein>
    <submittedName>
        <fullName evidence="10">PAS domain-containing protein</fullName>
    </submittedName>
</protein>
<dbReference type="PROSITE" id="PS50112">
    <property type="entry name" value="PAS"/>
    <property type="match status" value="1"/>
</dbReference>
<name>A0A7C9ML55_9BACT</name>
<dbReference type="EMBL" id="WVUD01000015">
    <property type="protein sequence ID" value="MYL83493.1"/>
    <property type="molecule type" value="Genomic_DNA"/>
</dbReference>
<dbReference type="PROSITE" id="PS50045">
    <property type="entry name" value="SIGMA54_INTERACT_4"/>
    <property type="match status" value="1"/>
</dbReference>
<sequence>MATATNEADWFAEGGVDLPGFFDAMPLGAAIYDTLGRVVHLNASLRRLTGFRLDEARGLPCRHVLRTALCGRDCPHLRGGGCEQSLETDIVNRGRRKIPVRLSTRCLRNRDGELLYRVDFVEELDQRETDGMLTKKSGLGALIGKSAVMEGILSVLPECARSERPVLLVGETGTGKDLIAELVHESSLRAKRPFLRMNLGFLPANLLEAELFGRVAEEGSGLEEIRGRFQEATGGSMFFPELSDAPLSLQQRLAAFLDTGTICPLGEKTPQPVDVRLLFATQRNPEELAAKGLLDPEFYKHLSVLRLDLPPLRQRGEDLPFLLAYFAERFAERFKKSVKGFSPEAMSVLAEYPYPGNVRELRNIVEYAVMTSKTPLIVPANLPVYVPVRPAGAAEEVPSLGAIADAPKPKAAKAKKEPAGKRSGT</sequence>
<dbReference type="RefSeq" id="WP_160960800.1">
    <property type="nucleotide sequence ID" value="NZ_WVUD01000015.1"/>
</dbReference>
<dbReference type="InterPro" id="IPR000014">
    <property type="entry name" value="PAS"/>
</dbReference>